<dbReference type="Proteomes" id="UP000182034">
    <property type="component" value="Unassembled WGS sequence"/>
</dbReference>
<organism evidence="1 2">
    <name type="scientific">Chryseobacterium limigenitum</name>
    <dbReference type="NCBI Taxonomy" id="1612149"/>
    <lineage>
        <taxon>Bacteria</taxon>
        <taxon>Pseudomonadati</taxon>
        <taxon>Bacteroidota</taxon>
        <taxon>Flavobacteriia</taxon>
        <taxon>Flavobacteriales</taxon>
        <taxon>Weeksellaceae</taxon>
        <taxon>Chryseobacterium group</taxon>
        <taxon>Chryseobacterium</taxon>
    </lineage>
</organism>
<gene>
    <name evidence="1" type="ORF">SAMN05216324_108138</name>
</gene>
<name>A0A1K2ITP1_9FLAO</name>
<proteinExistence type="predicted"/>
<dbReference type="EMBL" id="FPKW01000008">
    <property type="protein sequence ID" value="SFZ95091.1"/>
    <property type="molecule type" value="Genomic_DNA"/>
</dbReference>
<sequence length="53" mass="6056">MGNITTIIEGSIKTSKSGDFAERGGPKQWEFIDGWDESTFKNFIELIDEQQIF</sequence>
<dbReference type="STRING" id="1612149.SAMN05216324_108138"/>
<evidence type="ECO:0000313" key="1">
    <source>
        <dbReference type="EMBL" id="SFZ95091.1"/>
    </source>
</evidence>
<dbReference type="RefSeq" id="WP_170857300.1">
    <property type="nucleotide sequence ID" value="NZ_FPKW01000008.1"/>
</dbReference>
<dbReference type="AlphaFoldDB" id="A0A1K2ITP1"/>
<reference evidence="2" key="1">
    <citation type="submission" date="2016-10" db="EMBL/GenBank/DDBJ databases">
        <authorList>
            <person name="Varghese N."/>
            <person name="Submissions S."/>
        </authorList>
    </citation>
    <scope>NUCLEOTIDE SEQUENCE [LARGE SCALE GENOMIC DNA]</scope>
    <source>
        <strain evidence="2">SUR2</strain>
    </source>
</reference>
<accession>A0A1K2ITP1</accession>
<keyword evidence="2" id="KW-1185">Reference proteome</keyword>
<evidence type="ECO:0000313" key="2">
    <source>
        <dbReference type="Proteomes" id="UP000182034"/>
    </source>
</evidence>
<protein>
    <submittedName>
        <fullName evidence="1">Uncharacterized protein</fullName>
    </submittedName>
</protein>